<feature type="transmembrane region" description="Helical" evidence="1">
    <location>
        <begin position="82"/>
        <end position="101"/>
    </location>
</feature>
<gene>
    <name evidence="2" type="ORF">QNI22_02980</name>
</gene>
<keyword evidence="1" id="KW-0812">Transmembrane</keyword>
<keyword evidence="1" id="KW-0472">Membrane</keyword>
<dbReference type="EMBL" id="JASJOU010000001">
    <property type="protein sequence ID" value="MDJ1499589.1"/>
    <property type="molecule type" value="Genomic_DNA"/>
</dbReference>
<keyword evidence="1" id="KW-1133">Transmembrane helix</keyword>
<evidence type="ECO:0000313" key="3">
    <source>
        <dbReference type="Proteomes" id="UP001232063"/>
    </source>
</evidence>
<feature type="transmembrane region" description="Helical" evidence="1">
    <location>
        <begin position="16"/>
        <end position="34"/>
    </location>
</feature>
<dbReference type="InterPro" id="IPR025250">
    <property type="entry name" value="DUF4199"/>
</dbReference>
<dbReference type="Proteomes" id="UP001232063">
    <property type="component" value="Unassembled WGS sequence"/>
</dbReference>
<proteinExistence type="predicted"/>
<keyword evidence="3" id="KW-1185">Reference proteome</keyword>
<organism evidence="2 3">
    <name type="scientific">Xanthocytophaga agilis</name>
    <dbReference type="NCBI Taxonomy" id="3048010"/>
    <lineage>
        <taxon>Bacteria</taxon>
        <taxon>Pseudomonadati</taxon>
        <taxon>Bacteroidota</taxon>
        <taxon>Cytophagia</taxon>
        <taxon>Cytophagales</taxon>
        <taxon>Rhodocytophagaceae</taxon>
        <taxon>Xanthocytophaga</taxon>
    </lineage>
</organism>
<evidence type="ECO:0000256" key="1">
    <source>
        <dbReference type="SAM" id="Phobius"/>
    </source>
</evidence>
<evidence type="ECO:0000313" key="2">
    <source>
        <dbReference type="EMBL" id="MDJ1499589.1"/>
    </source>
</evidence>
<dbReference type="AlphaFoldDB" id="A0AAE3QWY2"/>
<dbReference type="RefSeq" id="WP_313980296.1">
    <property type="nucleotide sequence ID" value="NZ_JASJOU010000001.1"/>
</dbReference>
<feature type="transmembrane region" description="Helical" evidence="1">
    <location>
        <begin position="41"/>
        <end position="62"/>
    </location>
</feature>
<reference evidence="2" key="1">
    <citation type="submission" date="2023-05" db="EMBL/GenBank/DDBJ databases">
        <authorList>
            <person name="Zhang X."/>
        </authorList>
    </citation>
    <scope>NUCLEOTIDE SEQUENCE</scope>
    <source>
        <strain evidence="2">BD1B2-1</strain>
    </source>
</reference>
<dbReference type="Pfam" id="PF13858">
    <property type="entry name" value="DUF4199"/>
    <property type="match status" value="1"/>
</dbReference>
<comment type="caution">
    <text evidence="2">The sequence shown here is derived from an EMBL/GenBank/DDBJ whole genome shotgun (WGS) entry which is preliminary data.</text>
</comment>
<sequence length="181" mass="19915">METTQQPSPVPYALRYGLYAGLVLTIIGAILNITELSFNQAIGYLSTLLFWGAPIVAIILALKDFRQNNGGYLSLGQSIGLGTLLCVVMGLVSGIFTTLYVKVIDSSFAEKVIDNARRQMEEKGTMSDEQVDQAIEISRPFTEAMFTYSFIISPILYAIIGVIFSLIIGAIMKKDRDVFLQ</sequence>
<protein>
    <submittedName>
        <fullName evidence="2">DUF4199 domain-containing protein</fullName>
    </submittedName>
</protein>
<feature type="transmembrane region" description="Helical" evidence="1">
    <location>
        <begin position="148"/>
        <end position="172"/>
    </location>
</feature>
<accession>A0AAE3QWY2</accession>
<name>A0AAE3QWY2_9BACT</name>